<keyword evidence="1" id="KW-0489">Methyltransferase</keyword>
<dbReference type="EMBL" id="JAGWCR010000004">
    <property type="protein sequence ID" value="MBS3648924.1"/>
    <property type="molecule type" value="Genomic_DNA"/>
</dbReference>
<protein>
    <submittedName>
        <fullName evidence="1">Class I SAM-dependent methyltransferase</fullName>
    </submittedName>
</protein>
<evidence type="ECO:0000313" key="2">
    <source>
        <dbReference type="Proteomes" id="UP000680348"/>
    </source>
</evidence>
<gene>
    <name evidence="1" type="ORF">KEU06_09920</name>
</gene>
<sequence>MSQASENSSELLKEVEAARRAFRDKMVGYIKAGNRYHHPAPELPTSLVENCRFLGSRREIISRMPKNGIVAEVGVDKGEFSRVILEIAQPEHLHLIHMDLTRLDYQNVQDAVATGQCELHGGDPPEILSEFQDRYFDWIYIDGDHYYEAVKQDLEAAKSKLKAGGYLVFNDYSVWSPIGMTHCGVARAVNEFCLKEGWEFVYFSFQSMGYNDVAIRKV</sequence>
<dbReference type="Pfam" id="PF13578">
    <property type="entry name" value="Methyltransf_24"/>
    <property type="match status" value="1"/>
</dbReference>
<dbReference type="CDD" id="cd02440">
    <property type="entry name" value="AdoMet_MTases"/>
    <property type="match status" value="1"/>
</dbReference>
<dbReference type="Gene3D" id="3.40.50.150">
    <property type="entry name" value="Vaccinia Virus protein VP39"/>
    <property type="match status" value="1"/>
</dbReference>
<keyword evidence="2" id="KW-1185">Reference proteome</keyword>
<dbReference type="InterPro" id="IPR029063">
    <property type="entry name" value="SAM-dependent_MTases_sf"/>
</dbReference>
<proteinExistence type="predicted"/>
<dbReference type="AlphaFoldDB" id="A0A942DWF6"/>
<accession>A0A942DWF6</accession>
<keyword evidence="1" id="KW-0808">Transferase</keyword>
<dbReference type="GO" id="GO:0032259">
    <property type="term" value="P:methylation"/>
    <property type="evidence" value="ECO:0007669"/>
    <property type="project" value="UniProtKB-KW"/>
</dbReference>
<dbReference type="Proteomes" id="UP000680348">
    <property type="component" value="Unassembled WGS sequence"/>
</dbReference>
<reference evidence="1" key="1">
    <citation type="submission" date="2021-04" db="EMBL/GenBank/DDBJ databases">
        <title>Pseudaminobacter soli sp. nov., isolated from paddy soil contaminated by heavy metals.</title>
        <authorList>
            <person name="Zhang K."/>
        </authorList>
    </citation>
    <scope>NUCLEOTIDE SEQUENCE</scope>
    <source>
        <strain evidence="1">19-2017</strain>
    </source>
</reference>
<dbReference type="SUPFAM" id="SSF53335">
    <property type="entry name" value="S-adenosyl-L-methionine-dependent methyltransferases"/>
    <property type="match status" value="1"/>
</dbReference>
<comment type="caution">
    <text evidence="1">The sequence shown here is derived from an EMBL/GenBank/DDBJ whole genome shotgun (WGS) entry which is preliminary data.</text>
</comment>
<organism evidence="1 2">
    <name type="scientific">Pseudaminobacter soli</name>
    <name type="common">ex Zhang et al. 2022</name>
    <dbReference type="NCBI Taxonomy" id="2831468"/>
    <lineage>
        <taxon>Bacteria</taxon>
        <taxon>Pseudomonadati</taxon>
        <taxon>Pseudomonadota</taxon>
        <taxon>Alphaproteobacteria</taxon>
        <taxon>Hyphomicrobiales</taxon>
        <taxon>Phyllobacteriaceae</taxon>
        <taxon>Pseudaminobacter</taxon>
    </lineage>
</organism>
<evidence type="ECO:0000313" key="1">
    <source>
        <dbReference type="EMBL" id="MBS3648924.1"/>
    </source>
</evidence>
<dbReference type="RefSeq" id="WP_188254482.1">
    <property type="nucleotide sequence ID" value="NZ_JABVCF010000004.1"/>
</dbReference>
<dbReference type="GO" id="GO:0008168">
    <property type="term" value="F:methyltransferase activity"/>
    <property type="evidence" value="ECO:0007669"/>
    <property type="project" value="UniProtKB-KW"/>
</dbReference>
<name>A0A942DWF6_9HYPH</name>